<dbReference type="PANTHER" id="PTHR28583:SF1">
    <property type="entry name" value="ACID CERAMIDASE"/>
    <property type="match status" value="1"/>
</dbReference>
<feature type="domain" description="Acid ceramidase N-terminal" evidence="6">
    <location>
        <begin position="80"/>
        <end position="140"/>
    </location>
</feature>
<dbReference type="GO" id="GO:0005764">
    <property type="term" value="C:lysosome"/>
    <property type="evidence" value="ECO:0007669"/>
    <property type="project" value="UniProtKB-SubCell"/>
</dbReference>
<name>A0A6A5C0A8_NAEFO</name>
<dbReference type="InterPro" id="IPR029132">
    <property type="entry name" value="CBAH/NAAA_C"/>
</dbReference>
<dbReference type="RefSeq" id="XP_044564727.1">
    <property type="nucleotide sequence ID" value="XM_044702103.1"/>
</dbReference>
<dbReference type="EC" id="3.5.1.23" evidence="2"/>
<dbReference type="Pfam" id="PF02275">
    <property type="entry name" value="CBAH"/>
    <property type="match status" value="1"/>
</dbReference>
<feature type="domain" description="Choloylglycine hydrolase/NAAA C-terminal" evidence="5">
    <location>
        <begin position="181"/>
        <end position="310"/>
    </location>
</feature>
<evidence type="ECO:0000313" key="8">
    <source>
        <dbReference type="Proteomes" id="UP000444721"/>
    </source>
</evidence>
<gene>
    <name evidence="7" type="ORF">FDP41_001167</name>
</gene>
<evidence type="ECO:0000256" key="3">
    <source>
        <dbReference type="ARBA" id="ARBA00022801"/>
    </source>
</evidence>
<protein>
    <recommendedName>
        <fullName evidence="2">ceramidase</fullName>
        <ecNumber evidence="2">3.5.1.23</ecNumber>
    </recommendedName>
</protein>
<reference evidence="7 8" key="1">
    <citation type="journal article" date="2019" name="Sci. Rep.">
        <title>Nanopore sequencing improves the draft genome of the human pathogenic amoeba Naegleria fowleri.</title>
        <authorList>
            <person name="Liechti N."/>
            <person name="Schurch N."/>
            <person name="Bruggmann R."/>
            <person name="Wittwer M."/>
        </authorList>
    </citation>
    <scope>NUCLEOTIDE SEQUENCE [LARGE SCALE GENOMIC DNA]</scope>
    <source>
        <strain evidence="7 8">ATCC 30894</strain>
    </source>
</reference>
<evidence type="ECO:0000313" key="7">
    <source>
        <dbReference type="EMBL" id="KAF0980014.1"/>
    </source>
</evidence>
<keyword evidence="8" id="KW-1185">Reference proteome</keyword>
<dbReference type="GeneID" id="68108385"/>
<dbReference type="VEuPathDB" id="AmoebaDB:NfTy_048920"/>
<evidence type="ECO:0000256" key="2">
    <source>
        <dbReference type="ARBA" id="ARBA00011891"/>
    </source>
</evidence>
<dbReference type="Proteomes" id="UP000444721">
    <property type="component" value="Unassembled WGS sequence"/>
</dbReference>
<keyword evidence="3" id="KW-0378">Hydrolase</keyword>
<evidence type="ECO:0000259" key="6">
    <source>
        <dbReference type="Pfam" id="PF15508"/>
    </source>
</evidence>
<comment type="caution">
    <text evidence="7">The sequence shown here is derived from an EMBL/GenBank/DDBJ whole genome shotgun (WGS) entry which is preliminary data.</text>
</comment>
<dbReference type="VEuPathDB" id="AmoebaDB:NF0018790"/>
<comment type="subcellular location">
    <subcellularLocation>
        <location evidence="1">Lysosome</location>
    </subcellularLocation>
</comment>
<dbReference type="EMBL" id="VFQX01000022">
    <property type="protein sequence ID" value="KAF0980014.1"/>
    <property type="molecule type" value="Genomic_DNA"/>
</dbReference>
<sequence length="435" mass="49095">MIPSNSTTSNNNNNTTTTTKKQEIPLYCSSIEIGDLDDEITPISDLGNHSSFHDSEDEMSDEAIMTTVATTPQTISCRTNVPEYEINLDLSANERWKKLIEDYKDKFPALIKFLKDEMNDVLGGGIWATFAKTFLNMLFNVFTNSGAVYYSQELKAVAEQANLPLGLLAFMQLSYELFACCTSIVKENCDGFPIHVRTMDWAMDFLKDYTVQLNFTRNGKTLFKASSWAGYLGVLTGCRPNGFSVSINFRSTEDGHFGKNIIKTITRGWPISFLVRETLQDCETYSHAVAILKNSKLIAPVYIIVAGCKTGEGTIVTRQRETYSSDNYLISLKDLHENTEISKQYYLKEANAMIQANSDWWKSLKEIKDECNILWSSERLKKAFQCLKKMPQQSTTIDTVTDMICSKKNHPLLNDITIYITAMNPSNGDYATILV</sequence>
<dbReference type="InterPro" id="IPR029130">
    <property type="entry name" value="Acid_ceramidase_N"/>
</dbReference>
<dbReference type="AlphaFoldDB" id="A0A6A5C0A8"/>
<dbReference type="GO" id="GO:0017040">
    <property type="term" value="F:N-acylsphingosine amidohydrolase activity"/>
    <property type="evidence" value="ECO:0007669"/>
    <property type="project" value="UniProtKB-EC"/>
</dbReference>
<proteinExistence type="predicted"/>
<dbReference type="OMA" id="GWWMSFL"/>
<dbReference type="VEuPathDB" id="AmoebaDB:FDP41_001167"/>
<evidence type="ECO:0000256" key="4">
    <source>
        <dbReference type="ARBA" id="ARBA00023228"/>
    </source>
</evidence>
<dbReference type="PANTHER" id="PTHR28583">
    <property type="entry name" value="ACID AMIDASE"/>
    <property type="match status" value="1"/>
</dbReference>
<evidence type="ECO:0000256" key="1">
    <source>
        <dbReference type="ARBA" id="ARBA00004371"/>
    </source>
</evidence>
<dbReference type="Gene3D" id="3.60.60.10">
    <property type="entry name" value="Penicillin V Acylase, Chain A"/>
    <property type="match status" value="1"/>
</dbReference>
<accession>A0A6A5C0A8</accession>
<dbReference type="OrthoDB" id="5273684at2759"/>
<dbReference type="Pfam" id="PF15508">
    <property type="entry name" value="NAAA-beta"/>
    <property type="match status" value="1"/>
</dbReference>
<organism evidence="7 8">
    <name type="scientific">Naegleria fowleri</name>
    <name type="common">Brain eating amoeba</name>
    <dbReference type="NCBI Taxonomy" id="5763"/>
    <lineage>
        <taxon>Eukaryota</taxon>
        <taxon>Discoba</taxon>
        <taxon>Heterolobosea</taxon>
        <taxon>Tetramitia</taxon>
        <taxon>Eutetramitia</taxon>
        <taxon>Vahlkampfiidae</taxon>
        <taxon>Naegleria</taxon>
    </lineage>
</organism>
<evidence type="ECO:0000259" key="5">
    <source>
        <dbReference type="Pfam" id="PF02275"/>
    </source>
</evidence>
<keyword evidence="4" id="KW-0458">Lysosome</keyword>